<dbReference type="InterPro" id="IPR032675">
    <property type="entry name" value="LRR_dom_sf"/>
</dbReference>
<evidence type="ECO:0000256" key="1">
    <source>
        <dbReference type="ARBA" id="ARBA00004370"/>
    </source>
</evidence>
<dbReference type="SUPFAM" id="SSF81321">
    <property type="entry name" value="Family A G protein-coupled receptor-like"/>
    <property type="match status" value="1"/>
</dbReference>
<dbReference type="Gene3D" id="1.20.1070.10">
    <property type="entry name" value="Rhodopsin 7-helix transmembrane proteins"/>
    <property type="match status" value="1"/>
</dbReference>
<dbReference type="Proteomes" id="UP000663860">
    <property type="component" value="Unassembled WGS sequence"/>
</dbReference>
<feature type="transmembrane region" description="Helical" evidence="5">
    <location>
        <begin position="256"/>
        <end position="279"/>
    </location>
</feature>
<evidence type="ECO:0000256" key="3">
    <source>
        <dbReference type="ARBA" id="ARBA00022989"/>
    </source>
</evidence>
<feature type="transmembrane region" description="Helical" evidence="5">
    <location>
        <begin position="12"/>
        <end position="35"/>
    </location>
</feature>
<evidence type="ECO:0000256" key="2">
    <source>
        <dbReference type="ARBA" id="ARBA00022692"/>
    </source>
</evidence>
<protein>
    <recommendedName>
        <fullName evidence="6">G-protein coupled receptors family 1 profile domain-containing protein</fullName>
    </recommendedName>
</protein>
<feature type="transmembrane region" description="Helical" evidence="5">
    <location>
        <begin position="128"/>
        <end position="155"/>
    </location>
</feature>
<evidence type="ECO:0000259" key="6">
    <source>
        <dbReference type="PROSITE" id="PS50262"/>
    </source>
</evidence>
<feature type="transmembrane region" description="Helical" evidence="5">
    <location>
        <begin position="47"/>
        <end position="70"/>
    </location>
</feature>
<name>A0A815IWD9_9BILA</name>
<evidence type="ECO:0000313" key="8">
    <source>
        <dbReference type="Proteomes" id="UP000663860"/>
    </source>
</evidence>
<feature type="transmembrane region" description="Helical" evidence="5">
    <location>
        <begin position="215"/>
        <end position="236"/>
    </location>
</feature>
<comment type="subcellular location">
    <subcellularLocation>
        <location evidence="1">Membrane</location>
    </subcellularLocation>
</comment>
<dbReference type="AlphaFoldDB" id="A0A815IWD9"/>
<comment type="caution">
    <text evidence="7">The sequence shown here is derived from an EMBL/GenBank/DDBJ whole genome shotgun (WGS) entry which is preliminary data.</text>
</comment>
<keyword evidence="4 5" id="KW-0472">Membrane</keyword>
<organism evidence="7 8">
    <name type="scientific">Adineta steineri</name>
    <dbReference type="NCBI Taxonomy" id="433720"/>
    <lineage>
        <taxon>Eukaryota</taxon>
        <taxon>Metazoa</taxon>
        <taxon>Spiralia</taxon>
        <taxon>Gnathifera</taxon>
        <taxon>Rotifera</taxon>
        <taxon>Eurotatoria</taxon>
        <taxon>Bdelloidea</taxon>
        <taxon>Adinetida</taxon>
        <taxon>Adinetidae</taxon>
        <taxon>Adineta</taxon>
    </lineage>
</organism>
<dbReference type="PROSITE" id="PS50262">
    <property type="entry name" value="G_PROTEIN_RECEP_F1_2"/>
    <property type="match status" value="1"/>
</dbReference>
<feature type="transmembrane region" description="Helical" evidence="5">
    <location>
        <begin position="175"/>
        <end position="194"/>
    </location>
</feature>
<accession>A0A815IWD9</accession>
<sequence length="724" mass="83940">MASWSYITQMYTLYVLIPFCCIGFFGSLMNAIILSTARIYRTQPCTFFLLIAAIVQSVQYLTAGISRISAIGFHTDLTLLSPVWCKIRTYLIDTCFGVAMTCEWLATIDRFLMTSRSANLRQLSKIKWAYCISAGVVIFWILTCIPDLIFTYISSNVCDNYNDIWGIYYTYINNWFFYTILPVFTIIVFGTLAYRNMRTLTNTRQLQGADRQLTHMILGQIILIIISALPGAIFDAYSSASVTVYKTTEQADVEYFIFNVLNSLTALTYGSGFYVFLIVSKTFRQQVKHFFCSFGNNPNAVMPASNGEQIESFLSLFPLNEFICLRSLSFISNVFDYTGQKQEQVSPMLTLLPDLYRFYAPKWKIEAKAISKSAIQVLTLWKYCPTSFHPILAVTSSFTSLRILFCSACELQSILNYTPMLKYIKIDRFTEYDKPYDIHYGMQYNMKYNMQCSADGSYTYDFSKICAVRLKQLDLDHSVTSFEFIEQLLKCFPNLKIFSIVAISARNMIDADRWQRLITFSLPLLRVFNFNFGCYDSESYDNMLIKLSPFQTDFWYQHNWYINYVVDNEFTSVYTIPYSFTHYTLTPTMKKYNSPSTNGVNEFDNIKYLSLFTGAIIDDSSWYFRNIQSLSLASTENHRNEDDEYEFKIEHLKKMVNLSNITRLEITERCGIKPELLLEILKQMPNISSLILKKKIASSFYTNHELCELLNKKIKMFDYTNPAS</sequence>
<dbReference type="EMBL" id="CAJNOE010000993">
    <property type="protein sequence ID" value="CAF1371203.1"/>
    <property type="molecule type" value="Genomic_DNA"/>
</dbReference>
<keyword evidence="2 5" id="KW-0812">Transmembrane</keyword>
<evidence type="ECO:0000313" key="7">
    <source>
        <dbReference type="EMBL" id="CAF1371203.1"/>
    </source>
</evidence>
<dbReference type="PANTHER" id="PTHR46641:SF2">
    <property type="entry name" value="FMRFAMIDE RECEPTOR"/>
    <property type="match status" value="1"/>
</dbReference>
<feature type="transmembrane region" description="Helical" evidence="5">
    <location>
        <begin position="90"/>
        <end position="108"/>
    </location>
</feature>
<keyword evidence="3 5" id="KW-1133">Transmembrane helix</keyword>
<evidence type="ECO:0000256" key="5">
    <source>
        <dbReference type="SAM" id="Phobius"/>
    </source>
</evidence>
<dbReference type="Gene3D" id="3.80.10.10">
    <property type="entry name" value="Ribonuclease Inhibitor"/>
    <property type="match status" value="1"/>
</dbReference>
<dbReference type="InterPro" id="IPR052954">
    <property type="entry name" value="GPCR-Ligand_Int"/>
</dbReference>
<gene>
    <name evidence="7" type="ORF">IZO911_LOCUS37870</name>
</gene>
<evidence type="ECO:0000256" key="4">
    <source>
        <dbReference type="ARBA" id="ARBA00023136"/>
    </source>
</evidence>
<feature type="domain" description="G-protein coupled receptors family 1 profile" evidence="6">
    <location>
        <begin position="26"/>
        <end position="276"/>
    </location>
</feature>
<reference evidence="7" key="1">
    <citation type="submission" date="2021-02" db="EMBL/GenBank/DDBJ databases">
        <authorList>
            <person name="Nowell W R."/>
        </authorList>
    </citation>
    <scope>NUCLEOTIDE SEQUENCE</scope>
</reference>
<dbReference type="InterPro" id="IPR017452">
    <property type="entry name" value="GPCR_Rhodpsn_7TM"/>
</dbReference>
<proteinExistence type="predicted"/>
<dbReference type="GO" id="GO:0016020">
    <property type="term" value="C:membrane"/>
    <property type="evidence" value="ECO:0007669"/>
    <property type="project" value="UniProtKB-SubCell"/>
</dbReference>
<dbReference type="PANTHER" id="PTHR46641">
    <property type="entry name" value="FMRFAMIDE RECEPTOR-RELATED"/>
    <property type="match status" value="1"/>
</dbReference>